<reference evidence="2 3" key="1">
    <citation type="submission" date="2022-03" db="EMBL/GenBank/DDBJ databases">
        <authorList>
            <person name="Macdonald S."/>
            <person name="Ahmed S."/>
            <person name="Newling K."/>
        </authorList>
    </citation>
    <scope>NUCLEOTIDE SEQUENCE [LARGE SCALE GENOMIC DNA]</scope>
</reference>
<dbReference type="PANTHER" id="PTHR46234">
    <property type="entry name" value="ALPHA/BETA-HYDROLASES SUPERFAMILY PROTEIN"/>
    <property type="match status" value="1"/>
</dbReference>
<accession>A0ABC8LML2</accession>
<dbReference type="Pfam" id="PF02230">
    <property type="entry name" value="Abhydrolase_2"/>
    <property type="match status" value="1"/>
</dbReference>
<keyword evidence="3" id="KW-1185">Reference proteome</keyword>
<dbReference type="EMBL" id="CAKOAT010630709">
    <property type="protein sequence ID" value="CAH8384674.1"/>
    <property type="molecule type" value="Genomic_DNA"/>
</dbReference>
<organism evidence="2 3">
    <name type="scientific">Eruca vesicaria subsp. sativa</name>
    <name type="common">Garden rocket</name>
    <name type="synonym">Eruca sativa</name>
    <dbReference type="NCBI Taxonomy" id="29727"/>
    <lineage>
        <taxon>Eukaryota</taxon>
        <taxon>Viridiplantae</taxon>
        <taxon>Streptophyta</taxon>
        <taxon>Embryophyta</taxon>
        <taxon>Tracheophyta</taxon>
        <taxon>Spermatophyta</taxon>
        <taxon>Magnoliopsida</taxon>
        <taxon>eudicotyledons</taxon>
        <taxon>Gunneridae</taxon>
        <taxon>Pentapetalae</taxon>
        <taxon>rosids</taxon>
        <taxon>malvids</taxon>
        <taxon>Brassicales</taxon>
        <taxon>Brassicaceae</taxon>
        <taxon>Brassiceae</taxon>
        <taxon>Eruca</taxon>
    </lineage>
</organism>
<protein>
    <recommendedName>
        <fullName evidence="1">Phospholipase/carboxylesterase/thioesterase domain-containing protein</fullName>
    </recommendedName>
</protein>
<dbReference type="Proteomes" id="UP001642260">
    <property type="component" value="Unassembled WGS sequence"/>
</dbReference>
<evidence type="ECO:0000259" key="1">
    <source>
        <dbReference type="Pfam" id="PF02230"/>
    </source>
</evidence>
<name>A0ABC8LML2_ERUVS</name>
<proteinExistence type="predicted"/>
<evidence type="ECO:0000313" key="2">
    <source>
        <dbReference type="EMBL" id="CAH8384674.1"/>
    </source>
</evidence>
<dbReference type="InterPro" id="IPR029058">
    <property type="entry name" value="AB_hydrolase_fold"/>
</dbReference>
<gene>
    <name evidence="2" type="ORF">ERUC_LOCUS37157</name>
</gene>
<feature type="domain" description="Phospholipase/carboxylesterase/thioesterase" evidence="1">
    <location>
        <begin position="55"/>
        <end position="123"/>
    </location>
</feature>
<dbReference type="AlphaFoldDB" id="A0ABC8LML2"/>
<dbReference type="SUPFAM" id="SSF53474">
    <property type="entry name" value="alpha/beta-Hydrolases"/>
    <property type="match status" value="1"/>
</dbReference>
<evidence type="ECO:0000313" key="3">
    <source>
        <dbReference type="Proteomes" id="UP001642260"/>
    </source>
</evidence>
<dbReference type="Gene3D" id="3.40.50.1820">
    <property type="entry name" value="alpha/beta hydrolase"/>
    <property type="match status" value="1"/>
</dbReference>
<comment type="caution">
    <text evidence="2">The sequence shown here is derived from an EMBL/GenBank/DDBJ whole genome shotgun (WGS) entry which is preliminary data.</text>
</comment>
<sequence length="132" mass="14778">MMEFGTTHEVSPIGKHQATIVWLHGIGENGSNECFVDDVNLLSPRTLVGKLEEEQIKNQAASLPISVCHGKDDNVAPFKLGEKCSQALISYGFKKTTFKSYSRYGHYRNKEETDDMCAWLTTTLDLQGYNDS</sequence>
<dbReference type="InterPro" id="IPR003140">
    <property type="entry name" value="PLipase/COase/thioEstase"/>
</dbReference>